<keyword evidence="1 2" id="KW-0863">Zinc-finger</keyword>
<evidence type="ECO:0000256" key="1">
    <source>
        <dbReference type="PROSITE-ProRule" id="PRU00325"/>
    </source>
</evidence>
<feature type="region of interest" description="Disordered" evidence="3">
    <location>
        <begin position="361"/>
        <end position="415"/>
    </location>
</feature>
<dbReference type="InterPro" id="IPR007527">
    <property type="entry name" value="Znf_SWIM"/>
</dbReference>
<dbReference type="PANTHER" id="PTHR31669:SF217">
    <property type="entry name" value="PROTEIN FAR1-RELATED SEQUENCE"/>
    <property type="match status" value="1"/>
</dbReference>
<comment type="similarity">
    <text evidence="2">Belongs to the FHY3/FAR1 family.</text>
</comment>
<dbReference type="Gramene" id="BGIOSGA034700-TA">
    <property type="protein sequence ID" value="BGIOSGA034700-PA"/>
    <property type="gene ID" value="BGIOSGA034700"/>
</dbReference>
<evidence type="ECO:0000259" key="4">
    <source>
        <dbReference type="PROSITE" id="PS50966"/>
    </source>
</evidence>
<feature type="compositionally biased region" description="Acidic residues" evidence="3">
    <location>
        <begin position="390"/>
        <end position="409"/>
    </location>
</feature>
<keyword evidence="2" id="KW-0539">Nucleus</keyword>
<keyword evidence="2" id="KW-0862">Zinc</keyword>
<dbReference type="OMA" id="TWIVSHT"/>
<accession>A2ZAW8</accession>
<feature type="compositionally biased region" description="Basic residues" evidence="3">
    <location>
        <begin position="361"/>
        <end position="374"/>
    </location>
</feature>
<comment type="subcellular location">
    <subcellularLocation>
        <location evidence="2">Nucleus</location>
    </subcellularLocation>
</comment>
<evidence type="ECO:0000313" key="5">
    <source>
        <dbReference type="EMBL" id="EAY79752.1"/>
    </source>
</evidence>
<dbReference type="PROSITE" id="PS50966">
    <property type="entry name" value="ZF_SWIM"/>
    <property type="match status" value="1"/>
</dbReference>
<dbReference type="Proteomes" id="UP000007015">
    <property type="component" value="Chromosome 11"/>
</dbReference>
<dbReference type="GO" id="GO:0005634">
    <property type="term" value="C:nucleus"/>
    <property type="evidence" value="ECO:0007669"/>
    <property type="project" value="UniProtKB-SubCell"/>
</dbReference>
<feature type="domain" description="SWIM-type" evidence="4">
    <location>
        <begin position="191"/>
        <end position="227"/>
    </location>
</feature>
<sequence length="415" mass="46869">MAAAIPLVFKNIIHRLCRWHILHKHADALAIIFARHEDLEGDMEICIDQTYTPMEFEGAWAEFIDKYELHGVGTMEQLYEIREKWIQLTFGRLLWSDDIDAAEREHKQIGKAKEKEAAEESACTAEISFANRWPFEVQLARLYTRAVFKKFEGVLGDSKSFKIRSSAASSDTWIVSHTKRSLKYNWCQREFQVIANVDDGQYECECMLWEHTGLFCPHLLRAFVHVQVETIPAKYILRRYTMQAKSDMPFDRRDQKTIGSDAGSKSQDAYDEVLKGLKSLRIHVESIPSSSGSSIAVDQTTMQGEGERNDLASQISRTAPPKSRTKGMAAEPGQGMVLGTARSTTCPKNPNNFDKLQKVLNRGKGKRGRPRGSGKRIAGVSANVRRRLEEEMDDGVDEDEEMIDGEDDSGSGADL</sequence>
<protein>
    <recommendedName>
        <fullName evidence="2">Protein FAR1-RELATED SEQUENCE</fullName>
    </recommendedName>
</protein>
<comment type="function">
    <text evidence="2">Putative transcription activator involved in regulating light control of development.</text>
</comment>
<dbReference type="GO" id="GO:0006355">
    <property type="term" value="P:regulation of DNA-templated transcription"/>
    <property type="evidence" value="ECO:0007669"/>
    <property type="project" value="UniProtKB-UniRule"/>
</dbReference>
<evidence type="ECO:0000256" key="3">
    <source>
        <dbReference type="SAM" id="MobiDB-lite"/>
    </source>
</evidence>
<proteinExistence type="inferred from homology"/>
<feature type="region of interest" description="Disordered" evidence="3">
    <location>
        <begin position="289"/>
        <end position="331"/>
    </location>
</feature>
<dbReference type="GO" id="GO:0008270">
    <property type="term" value="F:zinc ion binding"/>
    <property type="evidence" value="ECO:0007669"/>
    <property type="project" value="UniProtKB-UniRule"/>
</dbReference>
<reference evidence="5 6" key="1">
    <citation type="journal article" date="2005" name="PLoS Biol.">
        <title>The genomes of Oryza sativa: a history of duplications.</title>
        <authorList>
            <person name="Yu J."/>
            <person name="Wang J."/>
            <person name="Lin W."/>
            <person name="Li S."/>
            <person name="Li H."/>
            <person name="Zhou J."/>
            <person name="Ni P."/>
            <person name="Dong W."/>
            <person name="Hu S."/>
            <person name="Zeng C."/>
            <person name="Zhang J."/>
            <person name="Zhang Y."/>
            <person name="Li R."/>
            <person name="Xu Z."/>
            <person name="Li S."/>
            <person name="Li X."/>
            <person name="Zheng H."/>
            <person name="Cong L."/>
            <person name="Lin L."/>
            <person name="Yin J."/>
            <person name="Geng J."/>
            <person name="Li G."/>
            <person name="Shi J."/>
            <person name="Liu J."/>
            <person name="Lv H."/>
            <person name="Li J."/>
            <person name="Wang J."/>
            <person name="Deng Y."/>
            <person name="Ran L."/>
            <person name="Shi X."/>
            <person name="Wang X."/>
            <person name="Wu Q."/>
            <person name="Li C."/>
            <person name="Ren X."/>
            <person name="Wang J."/>
            <person name="Wang X."/>
            <person name="Li D."/>
            <person name="Liu D."/>
            <person name="Zhang X."/>
            <person name="Ji Z."/>
            <person name="Zhao W."/>
            <person name="Sun Y."/>
            <person name="Zhang Z."/>
            <person name="Bao J."/>
            <person name="Han Y."/>
            <person name="Dong L."/>
            <person name="Ji J."/>
            <person name="Chen P."/>
            <person name="Wu S."/>
            <person name="Liu J."/>
            <person name="Xiao Y."/>
            <person name="Bu D."/>
            <person name="Tan J."/>
            <person name="Yang L."/>
            <person name="Ye C."/>
            <person name="Zhang J."/>
            <person name="Xu J."/>
            <person name="Zhou Y."/>
            <person name="Yu Y."/>
            <person name="Zhang B."/>
            <person name="Zhuang S."/>
            <person name="Wei H."/>
            <person name="Liu B."/>
            <person name="Lei M."/>
            <person name="Yu H."/>
            <person name="Li Y."/>
            <person name="Xu H."/>
            <person name="Wei S."/>
            <person name="He X."/>
            <person name="Fang L."/>
            <person name="Zhang Z."/>
            <person name="Zhang Y."/>
            <person name="Huang X."/>
            <person name="Su Z."/>
            <person name="Tong W."/>
            <person name="Li J."/>
            <person name="Tong Z."/>
            <person name="Li S."/>
            <person name="Ye J."/>
            <person name="Wang L."/>
            <person name="Fang L."/>
            <person name="Lei T."/>
            <person name="Chen C."/>
            <person name="Chen H."/>
            <person name="Xu Z."/>
            <person name="Li H."/>
            <person name="Huang H."/>
            <person name="Zhang F."/>
            <person name="Xu H."/>
            <person name="Li N."/>
            <person name="Zhao C."/>
            <person name="Li S."/>
            <person name="Dong L."/>
            <person name="Huang Y."/>
            <person name="Li L."/>
            <person name="Xi Y."/>
            <person name="Qi Q."/>
            <person name="Li W."/>
            <person name="Zhang B."/>
            <person name="Hu W."/>
            <person name="Zhang Y."/>
            <person name="Tian X."/>
            <person name="Jiao Y."/>
            <person name="Liang X."/>
            <person name="Jin J."/>
            <person name="Gao L."/>
            <person name="Zheng W."/>
            <person name="Hao B."/>
            <person name="Liu S."/>
            <person name="Wang W."/>
            <person name="Yuan L."/>
            <person name="Cao M."/>
            <person name="McDermott J."/>
            <person name="Samudrala R."/>
            <person name="Wang J."/>
            <person name="Wong G.K."/>
            <person name="Yang H."/>
        </authorList>
    </citation>
    <scope>NUCLEOTIDE SEQUENCE [LARGE SCALE GENOMIC DNA]</scope>
    <source>
        <strain evidence="6">cv. 93-11</strain>
    </source>
</reference>
<dbReference type="AlphaFoldDB" id="A2ZAW8"/>
<name>A2ZAW8_ORYSI</name>
<dbReference type="PANTHER" id="PTHR31669">
    <property type="entry name" value="PROTEIN FAR1-RELATED SEQUENCE 10-RELATED"/>
    <property type="match status" value="1"/>
</dbReference>
<dbReference type="HOGENOM" id="CLU_008459_11_0_1"/>
<dbReference type="EMBL" id="CM000136">
    <property type="protein sequence ID" value="EAY79752.1"/>
    <property type="molecule type" value="Genomic_DNA"/>
</dbReference>
<gene>
    <name evidence="5" type="ORF">OsI_34909</name>
</gene>
<dbReference type="InterPro" id="IPR031052">
    <property type="entry name" value="FHY3/FAR1"/>
</dbReference>
<keyword evidence="6" id="KW-1185">Reference proteome</keyword>
<evidence type="ECO:0000313" key="6">
    <source>
        <dbReference type="Proteomes" id="UP000007015"/>
    </source>
</evidence>
<organism evidence="5 6">
    <name type="scientific">Oryza sativa subsp. indica</name>
    <name type="common">Rice</name>
    <dbReference type="NCBI Taxonomy" id="39946"/>
    <lineage>
        <taxon>Eukaryota</taxon>
        <taxon>Viridiplantae</taxon>
        <taxon>Streptophyta</taxon>
        <taxon>Embryophyta</taxon>
        <taxon>Tracheophyta</taxon>
        <taxon>Spermatophyta</taxon>
        <taxon>Magnoliopsida</taxon>
        <taxon>Liliopsida</taxon>
        <taxon>Poales</taxon>
        <taxon>Poaceae</taxon>
        <taxon>BOP clade</taxon>
        <taxon>Oryzoideae</taxon>
        <taxon>Oryzeae</taxon>
        <taxon>Oryzinae</taxon>
        <taxon>Oryza</taxon>
        <taxon>Oryza sativa</taxon>
    </lineage>
</organism>
<keyword evidence="2" id="KW-0479">Metal-binding</keyword>
<evidence type="ECO:0000256" key="2">
    <source>
        <dbReference type="RuleBase" id="RU367018"/>
    </source>
</evidence>
<dbReference type="STRING" id="39946.A2ZAW8"/>